<evidence type="ECO:0000313" key="4">
    <source>
        <dbReference type="Proteomes" id="UP000013200"/>
    </source>
</evidence>
<evidence type="ECO:0000313" key="2">
    <source>
        <dbReference type="EMBL" id="ENX36990.1"/>
    </source>
</evidence>
<dbReference type="RefSeq" id="WP_005285985.1">
    <property type="nucleotide sequence ID" value="NZ_BMDA01000001.1"/>
</dbReference>
<feature type="transmembrane region" description="Helical" evidence="1">
    <location>
        <begin position="57"/>
        <end position="77"/>
    </location>
</feature>
<protein>
    <submittedName>
        <fullName evidence="2">Uncharacterized protein</fullName>
    </submittedName>
</protein>
<keyword evidence="4" id="KW-1185">Reference proteome</keyword>
<accession>N9REE8</accession>
<name>N9REE8_9GAMM</name>
<evidence type="ECO:0000256" key="1">
    <source>
        <dbReference type="SAM" id="Phobius"/>
    </source>
</evidence>
<reference evidence="2 4" key="1">
    <citation type="submission" date="2013-02" db="EMBL/GenBank/DDBJ databases">
        <title>The Genome Sequence of Acinetobacter sp. NIPH 3623.</title>
        <authorList>
            <consortium name="The Broad Institute Genome Sequencing Platform"/>
            <consortium name="The Broad Institute Genome Sequencing Center for Infectious Disease"/>
            <person name="Cerqueira G."/>
            <person name="Feldgarden M."/>
            <person name="Courvalin P."/>
            <person name="Perichon B."/>
            <person name="Grillot-Courvalin C."/>
            <person name="Clermont D."/>
            <person name="Rocha E."/>
            <person name="Yoon E.-J."/>
            <person name="Nemec A."/>
            <person name="Walker B."/>
            <person name="Young S.K."/>
            <person name="Zeng Q."/>
            <person name="Gargeya S."/>
            <person name="Fitzgerald M."/>
            <person name="Haas B."/>
            <person name="Abouelleil A."/>
            <person name="Alvarado L."/>
            <person name="Arachchi H.M."/>
            <person name="Berlin A.M."/>
            <person name="Chapman S.B."/>
            <person name="Dewar J."/>
            <person name="Goldberg J."/>
            <person name="Griggs A."/>
            <person name="Gujja S."/>
            <person name="Hansen M."/>
            <person name="Howarth C."/>
            <person name="Imamovic A."/>
            <person name="Larimer J."/>
            <person name="McCowan C."/>
            <person name="Murphy C."/>
            <person name="Neiman D."/>
            <person name="Pearson M."/>
            <person name="Priest M."/>
            <person name="Roberts A."/>
            <person name="Saif S."/>
            <person name="Shea T."/>
            <person name="Sisk P."/>
            <person name="Sykes S."/>
            <person name="Wortman J."/>
            <person name="Nusbaum C."/>
            <person name="Birren B."/>
        </authorList>
    </citation>
    <scope>NUCLEOTIDE SEQUENCE [LARGE SCALE GENOMIC DNA]</scope>
    <source>
        <strain evidence="2 4">NIPH 3623</strain>
    </source>
</reference>
<dbReference type="EMBL" id="APSA01000007">
    <property type="protein sequence ID" value="ENX36990.1"/>
    <property type="molecule type" value="Genomic_DNA"/>
</dbReference>
<dbReference type="PATRIC" id="fig|1217698.3.peg.2270"/>
<keyword evidence="1" id="KW-0812">Transmembrane</keyword>
<proteinExistence type="predicted"/>
<reference evidence="3 5" key="2">
    <citation type="journal article" date="2014" name="Int. J. Syst. Evol. Microbiol.">
        <title>Complete genome sequence of Corynebacterium casei LMG S-19264T (=DSM 44701T), isolated from a smear-ripened cheese.</title>
        <authorList>
            <consortium name="US DOE Joint Genome Institute (JGI-PGF)"/>
            <person name="Walter F."/>
            <person name="Albersmeier A."/>
            <person name="Kalinowski J."/>
            <person name="Ruckert C."/>
        </authorList>
    </citation>
    <scope>NUCLEOTIDE SEQUENCE [LARGE SCALE GENOMIC DNA]</scope>
    <source>
        <strain evidence="3 5">CCM 8635</strain>
    </source>
</reference>
<evidence type="ECO:0000313" key="5">
    <source>
        <dbReference type="Proteomes" id="UP000652691"/>
    </source>
</evidence>
<feature type="transmembrane region" description="Helical" evidence="1">
    <location>
        <begin position="12"/>
        <end position="37"/>
    </location>
</feature>
<keyword evidence="1" id="KW-0472">Membrane</keyword>
<reference evidence="3" key="3">
    <citation type="submission" date="2024-03" db="EMBL/GenBank/DDBJ databases">
        <authorList>
            <person name="Sun Q."/>
            <person name="Sedlacek I."/>
        </authorList>
    </citation>
    <scope>NUCLEOTIDE SEQUENCE</scope>
    <source>
        <strain evidence="3">CCM 8635</strain>
    </source>
</reference>
<feature type="transmembrane region" description="Helical" evidence="1">
    <location>
        <begin position="121"/>
        <end position="140"/>
    </location>
</feature>
<dbReference type="AlphaFoldDB" id="N9REE8"/>
<gene>
    <name evidence="2" type="ORF">F888_02326</name>
    <name evidence="3" type="ORF">GCM10007354_09870</name>
</gene>
<sequence>MKFNFSLDTAIIISLIAIFLFVSGQAYLGGLLHTFYVDPIVLGFSVQDKIYWGYIKGLNPIAYSLLIIFCYFFIRYIDTSLEIRSRMSEKIANFVRKKIDFRLEYKPYIHNQISKTETENGFFSSIMLMAIIYGLFLSSLQA</sequence>
<comment type="caution">
    <text evidence="2">The sequence shown here is derived from an EMBL/GenBank/DDBJ whole genome shotgun (WGS) entry which is preliminary data.</text>
</comment>
<dbReference type="HOGENOM" id="CLU_1954864_0_0_6"/>
<dbReference type="GeneID" id="80106243"/>
<dbReference type="EMBL" id="BMDA01000001">
    <property type="protein sequence ID" value="GGH30035.1"/>
    <property type="molecule type" value="Genomic_DNA"/>
</dbReference>
<organism evidence="2 4">
    <name type="scientific">Acinetobacter courvalinii</name>
    <dbReference type="NCBI Taxonomy" id="280147"/>
    <lineage>
        <taxon>Bacteria</taxon>
        <taxon>Pseudomonadati</taxon>
        <taxon>Pseudomonadota</taxon>
        <taxon>Gammaproteobacteria</taxon>
        <taxon>Moraxellales</taxon>
        <taxon>Moraxellaceae</taxon>
        <taxon>Acinetobacter</taxon>
    </lineage>
</organism>
<keyword evidence="1" id="KW-1133">Transmembrane helix</keyword>
<dbReference type="Proteomes" id="UP000652691">
    <property type="component" value="Unassembled WGS sequence"/>
</dbReference>
<dbReference type="Proteomes" id="UP000013200">
    <property type="component" value="Unassembled WGS sequence"/>
</dbReference>
<evidence type="ECO:0000313" key="3">
    <source>
        <dbReference type="EMBL" id="GGH30035.1"/>
    </source>
</evidence>